<dbReference type="Gene3D" id="3.30.420.40">
    <property type="match status" value="2"/>
</dbReference>
<proteinExistence type="inferred from homology"/>
<name>A0ABY1PI20_9FLAO</name>
<feature type="domain" description="Carbohydrate kinase FGGY C-terminal" evidence="6">
    <location>
        <begin position="284"/>
        <end position="475"/>
    </location>
</feature>
<dbReference type="PIRSF" id="PIRSF000538">
    <property type="entry name" value="GlpK"/>
    <property type="match status" value="1"/>
</dbReference>
<dbReference type="InterPro" id="IPR018485">
    <property type="entry name" value="FGGY_C"/>
</dbReference>
<dbReference type="PANTHER" id="PTHR43095:SF2">
    <property type="entry name" value="GLUCONOKINASE"/>
    <property type="match status" value="1"/>
</dbReference>
<feature type="domain" description="Carbohydrate kinase FGGY N-terminal" evidence="5">
    <location>
        <begin position="28"/>
        <end position="274"/>
    </location>
</feature>
<dbReference type="InterPro" id="IPR018483">
    <property type="entry name" value="Carb_kinase_FGGY_CS"/>
</dbReference>
<dbReference type="InterPro" id="IPR000577">
    <property type="entry name" value="Carb_kinase_FGGY"/>
</dbReference>
<evidence type="ECO:0000313" key="7">
    <source>
        <dbReference type="EMBL" id="SMP33717.1"/>
    </source>
</evidence>
<evidence type="ECO:0000256" key="2">
    <source>
        <dbReference type="ARBA" id="ARBA00022679"/>
    </source>
</evidence>
<dbReference type="RefSeq" id="WP_283423591.1">
    <property type="nucleotide sequence ID" value="NZ_FXTZ01000016.1"/>
</dbReference>
<dbReference type="InterPro" id="IPR018484">
    <property type="entry name" value="FGGY_N"/>
</dbReference>
<evidence type="ECO:0000259" key="5">
    <source>
        <dbReference type="Pfam" id="PF00370"/>
    </source>
</evidence>
<dbReference type="GO" id="GO:0016301">
    <property type="term" value="F:kinase activity"/>
    <property type="evidence" value="ECO:0007669"/>
    <property type="project" value="UniProtKB-KW"/>
</dbReference>
<dbReference type="Pfam" id="PF00370">
    <property type="entry name" value="FGGY_N"/>
    <property type="match status" value="1"/>
</dbReference>
<dbReference type="InterPro" id="IPR043129">
    <property type="entry name" value="ATPase_NBD"/>
</dbReference>
<evidence type="ECO:0000259" key="6">
    <source>
        <dbReference type="Pfam" id="PF02782"/>
    </source>
</evidence>
<dbReference type="InterPro" id="IPR050406">
    <property type="entry name" value="FGGY_Carb_Kinase"/>
</dbReference>
<comment type="similarity">
    <text evidence="1 4">Belongs to the FGGY kinase family.</text>
</comment>
<dbReference type="Proteomes" id="UP001157960">
    <property type="component" value="Unassembled WGS sequence"/>
</dbReference>
<dbReference type="PANTHER" id="PTHR43095">
    <property type="entry name" value="SUGAR KINASE"/>
    <property type="match status" value="1"/>
</dbReference>
<reference evidence="7 8" key="1">
    <citation type="submission" date="2017-05" db="EMBL/GenBank/DDBJ databases">
        <authorList>
            <person name="Varghese N."/>
            <person name="Submissions S."/>
        </authorList>
    </citation>
    <scope>NUCLEOTIDE SEQUENCE [LARGE SCALE GENOMIC DNA]</scope>
    <source>
        <strain evidence="7 8">DSM 28214</strain>
    </source>
</reference>
<dbReference type="CDD" id="cd07770">
    <property type="entry name" value="ASKHA_NBD_FGGY_GntK"/>
    <property type="match status" value="1"/>
</dbReference>
<dbReference type="SUPFAM" id="SSF53067">
    <property type="entry name" value="Actin-like ATPase domain"/>
    <property type="match status" value="2"/>
</dbReference>
<evidence type="ECO:0000256" key="4">
    <source>
        <dbReference type="RuleBase" id="RU003733"/>
    </source>
</evidence>
<dbReference type="PROSITE" id="PS00445">
    <property type="entry name" value="FGGY_KINASES_2"/>
    <property type="match status" value="1"/>
</dbReference>
<keyword evidence="8" id="KW-1185">Reference proteome</keyword>
<evidence type="ECO:0000313" key="8">
    <source>
        <dbReference type="Proteomes" id="UP001157960"/>
    </source>
</evidence>
<organism evidence="7 8">
    <name type="scientific">Chryseobacterium profundimaris</name>
    <dbReference type="NCBI Taxonomy" id="1387275"/>
    <lineage>
        <taxon>Bacteria</taxon>
        <taxon>Pseudomonadati</taxon>
        <taxon>Bacteroidota</taxon>
        <taxon>Flavobacteriia</taxon>
        <taxon>Flavobacteriales</taxon>
        <taxon>Weeksellaceae</taxon>
        <taxon>Chryseobacterium group</taxon>
        <taxon>Chryseobacterium</taxon>
    </lineage>
</organism>
<protein>
    <submittedName>
        <fullName evidence="7">Gluconate kinase, FGGY family</fullName>
    </submittedName>
</protein>
<comment type="caution">
    <text evidence="7">The sequence shown here is derived from an EMBL/GenBank/DDBJ whole genome shotgun (WGS) entry which is preliminary data.</text>
</comment>
<accession>A0ABY1PI20</accession>
<gene>
    <name evidence="7" type="ORF">SAMN06264346_11657</name>
</gene>
<evidence type="ECO:0000256" key="3">
    <source>
        <dbReference type="ARBA" id="ARBA00022777"/>
    </source>
</evidence>
<dbReference type="Pfam" id="PF02782">
    <property type="entry name" value="FGGY_C"/>
    <property type="match status" value="1"/>
</dbReference>
<keyword evidence="2 4" id="KW-0808">Transferase</keyword>
<sequence length="523" mass="58122">MSIKITKFYFLFHLNLNTNKPHRTIIIMIIGLDIGTSSTKAVAFDLEGQVLATHSISYPILNPLEGYYEQDPEVIYSACIDSVARVMNELQDHDKMLQPMCISVSSVMHGLIAVDKLGKPLTNCIIWADRRSEEIAIELKANEKGRLLYQQTGTPIHPMSVLCKLIWMRSYDDKVLVRSHKFIGIKEFLFYRLFGIYVVDHSIASATGLFDIHQLAWSDLALNLAGISSEQLSTPVSVDHVSRLLNIDIAAAMNIPKGTLFVIGGSDGCLSNLGVGAVKPGVASVTVGTSGAIRVTCPLPNPEQKQRLFSYLLRPNEYIIGGAVNNGGILRSWFRDTFLDESIEKIQDKDADVLLNEMVDSIDPGSEGLIFLPYLTGERAPYWNSNAKGVYFGIQLYHNKAHFARAMIEGMLFAIYSVGIALEESTGPIHKIYASGGFARSQNLVQMLADIFNKPVFIKNTVESSAWGAALIGMEALGIEFKELNIGADNAEHLYMPNGENHAVYVRNFEQFQRLYQKLEDEF</sequence>
<keyword evidence="3 4" id="KW-0418">Kinase</keyword>
<evidence type="ECO:0000256" key="1">
    <source>
        <dbReference type="ARBA" id="ARBA00009156"/>
    </source>
</evidence>
<dbReference type="EMBL" id="FXTZ01000016">
    <property type="protein sequence ID" value="SMP33717.1"/>
    <property type="molecule type" value="Genomic_DNA"/>
</dbReference>